<evidence type="ECO:0000313" key="4">
    <source>
        <dbReference type="Proteomes" id="UP000319213"/>
    </source>
</evidence>
<proteinExistence type="predicted"/>
<dbReference type="Gene3D" id="2.50.20.20">
    <property type="match status" value="1"/>
</dbReference>
<name>A0A543J2F1_9ACTN</name>
<dbReference type="OrthoDB" id="3515039at2"/>
<feature type="region of interest" description="Disordered" evidence="1">
    <location>
        <begin position="29"/>
        <end position="56"/>
    </location>
</feature>
<dbReference type="Proteomes" id="UP000319213">
    <property type="component" value="Unassembled WGS sequence"/>
</dbReference>
<comment type="caution">
    <text evidence="3">The sequence shown here is derived from an EMBL/GenBank/DDBJ whole genome shotgun (WGS) entry which is preliminary data.</text>
</comment>
<keyword evidence="4" id="KW-1185">Reference proteome</keyword>
<evidence type="ECO:0008006" key="5">
    <source>
        <dbReference type="Google" id="ProtNLM"/>
    </source>
</evidence>
<gene>
    <name evidence="3" type="ORF">FHX40_3730</name>
</gene>
<dbReference type="AlphaFoldDB" id="A0A543J2F1"/>
<accession>A0A543J2F1</accession>
<sequence length="324" mass="33642">MRRLTAGLACAAAAALITPTAAAAYADADRPETKQAAPQATAKNAKKSKSTTPDPVAAVGGRLAAGAGVTYRSATTVQGTVVATTSATFRLDRSGLAASDVTSRLTVKAAALGEDAGLAVKPERTIKIGDVTYLNSPLLRKNLPTDRPLVEENGPEAALLTDPLTSGRAWIETRNGPVAGALGVFGQLVNPAEPGTLKALLATTKSTRSGVVLDGAKTTVYRGTVTIGRLHKVSPWLRATLPLKSAPKAANTAIDWALYVGKDGLPRRIVTSWSPAALGLGSQKFTVDSRFTSWAANVRVKPPADDQIVRVDPRHLTTASPLGR</sequence>
<feature type="signal peptide" evidence="2">
    <location>
        <begin position="1"/>
        <end position="23"/>
    </location>
</feature>
<dbReference type="RefSeq" id="WP_142260777.1">
    <property type="nucleotide sequence ID" value="NZ_BMPV01000005.1"/>
</dbReference>
<protein>
    <recommendedName>
        <fullName evidence="5">Lipoprotein LprG</fullName>
    </recommendedName>
</protein>
<evidence type="ECO:0000256" key="1">
    <source>
        <dbReference type="SAM" id="MobiDB-lite"/>
    </source>
</evidence>
<evidence type="ECO:0000256" key="2">
    <source>
        <dbReference type="SAM" id="SignalP"/>
    </source>
</evidence>
<feature type="chain" id="PRO_5022188470" description="Lipoprotein LprG" evidence="2">
    <location>
        <begin position="24"/>
        <end position="324"/>
    </location>
</feature>
<evidence type="ECO:0000313" key="3">
    <source>
        <dbReference type="EMBL" id="TQM76978.1"/>
    </source>
</evidence>
<reference evidence="3 4" key="1">
    <citation type="submission" date="2019-06" db="EMBL/GenBank/DDBJ databases">
        <title>Sequencing the genomes of 1000 actinobacteria strains.</title>
        <authorList>
            <person name="Klenk H.-P."/>
        </authorList>
    </citation>
    <scope>NUCLEOTIDE SEQUENCE [LARGE SCALE GENOMIC DNA]</scope>
    <source>
        <strain evidence="3 4">DSM 43186</strain>
    </source>
</reference>
<dbReference type="EMBL" id="VFPQ01000001">
    <property type="protein sequence ID" value="TQM76978.1"/>
    <property type="molecule type" value="Genomic_DNA"/>
</dbReference>
<keyword evidence="2" id="KW-0732">Signal</keyword>
<organism evidence="3 4">
    <name type="scientific">Thermopolyspora flexuosa</name>
    <dbReference type="NCBI Taxonomy" id="103836"/>
    <lineage>
        <taxon>Bacteria</taxon>
        <taxon>Bacillati</taxon>
        <taxon>Actinomycetota</taxon>
        <taxon>Actinomycetes</taxon>
        <taxon>Streptosporangiales</taxon>
        <taxon>Streptosporangiaceae</taxon>
        <taxon>Thermopolyspora</taxon>
    </lineage>
</organism>